<dbReference type="GO" id="GO:0030414">
    <property type="term" value="F:peptidase inhibitor activity"/>
    <property type="evidence" value="ECO:0007669"/>
    <property type="project" value="InterPro"/>
</dbReference>
<name>L8HNE2_9CETA</name>
<dbReference type="SMART" id="SM00217">
    <property type="entry name" value="WAP"/>
    <property type="match status" value="1"/>
</dbReference>
<feature type="non-terminal residue" evidence="2">
    <location>
        <position position="1"/>
    </location>
</feature>
<protein>
    <submittedName>
        <fullName evidence="2">Antileukoproteinase</fullName>
    </submittedName>
</protein>
<dbReference type="EMBL" id="JH885331">
    <property type="protein sequence ID" value="ELR44794.1"/>
    <property type="molecule type" value="Genomic_DNA"/>
</dbReference>
<dbReference type="SUPFAM" id="SSF57256">
    <property type="entry name" value="Elafin-like"/>
    <property type="match status" value="1"/>
</dbReference>
<evidence type="ECO:0000313" key="3">
    <source>
        <dbReference type="Proteomes" id="UP000011080"/>
    </source>
</evidence>
<evidence type="ECO:0000259" key="1">
    <source>
        <dbReference type="PROSITE" id="PS51390"/>
    </source>
</evidence>
<dbReference type="MEROPS" id="I17.001"/>
<gene>
    <name evidence="2" type="ORF">M91_03280</name>
</gene>
<reference evidence="2 3" key="1">
    <citation type="journal article" date="2012" name="Nat. Genet.">
        <title>The yak genome and adaptation to life at high altitude.</title>
        <authorList>
            <person name="Qiu Q."/>
            <person name="Zhang G."/>
            <person name="Ma T."/>
            <person name="Qian W."/>
            <person name="Wang J."/>
            <person name="Ye Z."/>
            <person name="Cao C."/>
            <person name="Hu Q."/>
            <person name="Kim J."/>
            <person name="Larkin D.M."/>
            <person name="Auvil L."/>
            <person name="Capitanu B."/>
            <person name="Ma J."/>
            <person name="Lewin H.A."/>
            <person name="Qian X."/>
            <person name="Lang Y."/>
            <person name="Zhou R."/>
            <person name="Wang L."/>
            <person name="Wang K."/>
            <person name="Xia J."/>
            <person name="Liao S."/>
            <person name="Pan S."/>
            <person name="Lu X."/>
            <person name="Hou H."/>
            <person name="Wang Y."/>
            <person name="Zang X."/>
            <person name="Yin Y."/>
            <person name="Ma H."/>
            <person name="Zhang J."/>
            <person name="Wang Z."/>
            <person name="Zhang Y."/>
            <person name="Zhang D."/>
            <person name="Yonezawa T."/>
            <person name="Hasegawa M."/>
            <person name="Zhong Y."/>
            <person name="Liu W."/>
            <person name="Zhang Y."/>
            <person name="Huang Z."/>
            <person name="Zhang S."/>
            <person name="Long R."/>
            <person name="Yang H."/>
            <person name="Wang J."/>
            <person name="Lenstra J.A."/>
            <person name="Cooper D.N."/>
            <person name="Wu Y."/>
            <person name="Wang J."/>
            <person name="Shi P."/>
            <person name="Wang J."/>
            <person name="Liu J."/>
        </authorList>
    </citation>
    <scope>NUCLEOTIDE SEQUENCE [LARGE SCALE GENOMIC DNA]</scope>
    <source>
        <strain evidence="3">yakQH1</strain>
    </source>
</reference>
<dbReference type="Pfam" id="PF00095">
    <property type="entry name" value="WAP"/>
    <property type="match status" value="1"/>
</dbReference>
<proteinExistence type="predicted"/>
<dbReference type="Gene3D" id="4.10.75.10">
    <property type="entry name" value="Elafin-like"/>
    <property type="match status" value="1"/>
</dbReference>
<feature type="non-terminal residue" evidence="2">
    <location>
        <position position="49"/>
    </location>
</feature>
<dbReference type="AlphaFoldDB" id="L8HNE2"/>
<sequence length="49" mass="5403">GKGKPGVCPFVRPVLCFAYEPPECQSDWECPERKKCCQGLCGIKCTDPV</sequence>
<dbReference type="PRINTS" id="PR00003">
    <property type="entry name" value="4DISULPHCORE"/>
</dbReference>
<dbReference type="InterPro" id="IPR008197">
    <property type="entry name" value="WAP_dom"/>
</dbReference>
<dbReference type="GO" id="GO:0005576">
    <property type="term" value="C:extracellular region"/>
    <property type="evidence" value="ECO:0007669"/>
    <property type="project" value="InterPro"/>
</dbReference>
<evidence type="ECO:0000313" key="2">
    <source>
        <dbReference type="EMBL" id="ELR44794.1"/>
    </source>
</evidence>
<organism evidence="2 3">
    <name type="scientific">Bos mutus</name>
    <name type="common">wild yak</name>
    <dbReference type="NCBI Taxonomy" id="72004"/>
    <lineage>
        <taxon>Eukaryota</taxon>
        <taxon>Metazoa</taxon>
        <taxon>Chordata</taxon>
        <taxon>Craniata</taxon>
        <taxon>Vertebrata</taxon>
        <taxon>Euteleostomi</taxon>
        <taxon>Mammalia</taxon>
        <taxon>Eutheria</taxon>
        <taxon>Laurasiatheria</taxon>
        <taxon>Artiodactyla</taxon>
        <taxon>Ruminantia</taxon>
        <taxon>Pecora</taxon>
        <taxon>Bovidae</taxon>
        <taxon>Bovinae</taxon>
        <taxon>Bos</taxon>
    </lineage>
</organism>
<dbReference type="InterPro" id="IPR036645">
    <property type="entry name" value="Elafin-like_sf"/>
</dbReference>
<dbReference type="Proteomes" id="UP000011080">
    <property type="component" value="Unassembled WGS sequence"/>
</dbReference>
<dbReference type="FunFam" id="4.10.75.10:FF:000001">
    <property type="entry name" value="Anosmin 1"/>
    <property type="match status" value="1"/>
</dbReference>
<dbReference type="PROSITE" id="PS51390">
    <property type="entry name" value="WAP"/>
    <property type="match status" value="1"/>
</dbReference>
<accession>L8HNE2</accession>
<feature type="domain" description="WAP" evidence="1">
    <location>
        <begin position="1"/>
        <end position="49"/>
    </location>
</feature>